<dbReference type="EMBL" id="JAELUQ010000008">
    <property type="protein sequence ID" value="KAG7409526.1"/>
    <property type="molecule type" value="Genomic_DNA"/>
</dbReference>
<protein>
    <submittedName>
        <fullName evidence="1">Uncharacterized protein</fullName>
    </submittedName>
</protein>
<organism evidence="1 2">
    <name type="scientific">Fusarium oxysporum f. sp. rapae</name>
    <dbReference type="NCBI Taxonomy" id="485398"/>
    <lineage>
        <taxon>Eukaryota</taxon>
        <taxon>Fungi</taxon>
        <taxon>Dikarya</taxon>
        <taxon>Ascomycota</taxon>
        <taxon>Pezizomycotina</taxon>
        <taxon>Sordariomycetes</taxon>
        <taxon>Hypocreomycetidae</taxon>
        <taxon>Hypocreales</taxon>
        <taxon>Nectriaceae</taxon>
        <taxon>Fusarium</taxon>
        <taxon>Fusarium oxysporum species complex</taxon>
    </lineage>
</organism>
<proteinExistence type="predicted"/>
<evidence type="ECO:0000313" key="1">
    <source>
        <dbReference type="EMBL" id="KAG7409526.1"/>
    </source>
</evidence>
<comment type="caution">
    <text evidence="1">The sequence shown here is derived from an EMBL/GenBank/DDBJ whole genome shotgun (WGS) entry which is preliminary data.</text>
</comment>
<dbReference type="Proteomes" id="UP000694050">
    <property type="component" value="Unassembled WGS sequence"/>
</dbReference>
<dbReference type="AlphaFoldDB" id="A0A8J5NPL6"/>
<sequence>MVNYLQTLRPDDQGLRGVILSVSSLRRALSLEVTSRYMVEKSDETPPLSFVLRQIHILRNYFKMQLIHLEDDIKSLESYVDGVYFMALKYHYQFKVIGKDSPAPQGQNSLAAILASFEQLDADLHVDWHKVSAIDFSINAGIRLGAVGWYAFPSFAGQHMLEIGTAIARRHYRLAEYAPESHQAPPRAKFDTEADHNMEGHYRDVQVEQAEP</sequence>
<name>A0A8J5NPL6_FUSOX</name>
<gene>
    <name evidence="1" type="ORF">Forpe1208_v010763</name>
</gene>
<reference evidence="1" key="1">
    <citation type="submission" date="2021-04" db="EMBL/GenBank/DDBJ databases">
        <title>First draft genome resource for Brassicaceae pathogens Fusarium oxysporum f. sp. raphani and Fusarium oxysporum f. sp. rapae.</title>
        <authorList>
            <person name="Asai S."/>
        </authorList>
    </citation>
    <scope>NUCLEOTIDE SEQUENCE</scope>
    <source>
        <strain evidence="1">Tf1208</strain>
    </source>
</reference>
<evidence type="ECO:0000313" key="2">
    <source>
        <dbReference type="Proteomes" id="UP000694050"/>
    </source>
</evidence>
<accession>A0A8J5NPL6</accession>